<sequence>MTNERRMEHWILENCGGKPKYCPLTEYPKIKESKGRGKPEYIFRHKKIPTVLLVECKTETINHQSEKLDKPAFNNVDGLLYYAKYFKNEFDVLGLAVSEEYFPIEAKSSQESLDIERIRENADKLHDIIYQGLGFTEKEKPLFISACLIALKNEDFRNEYTKKTTPKSLVSACKAAIETEIEKVQEEEKVSDVIGEFYHEFLKYSTGDGKGLGIVLTPSHIAELFCELALKMLGRESFSEEDKILDVCCGTGSFLVSALNKGANRENIYDCFDKEVVKIVAESNCNIAFLNPPYSQKKKKESEGKAEIEFIEHSLDLLKKDGIAIAIVPLSTAIGTKYKEQRERIMKKHTLEAVMTMPRDEKYFEIYSSKRGVILDDYEFSHVKSKNAVPVITSSGQNNGFVGFITKNDEEVLHSSNSITIAKDGTHIAFSFFQPEDFYANPLVFILKVKCGSNRQIELISFFICSIIKMEHPKYSYGRKLNIDNFLGIKILLPADEKGEPN</sequence>
<organism evidence="11 12">
    <name type="scientific">Glomus cerebriforme</name>
    <dbReference type="NCBI Taxonomy" id="658196"/>
    <lineage>
        <taxon>Eukaryota</taxon>
        <taxon>Fungi</taxon>
        <taxon>Fungi incertae sedis</taxon>
        <taxon>Mucoromycota</taxon>
        <taxon>Glomeromycotina</taxon>
        <taxon>Glomeromycetes</taxon>
        <taxon>Glomerales</taxon>
        <taxon>Glomeraceae</taxon>
        <taxon>Glomus</taxon>
    </lineage>
</organism>
<dbReference type="Proteomes" id="UP000265703">
    <property type="component" value="Unassembled WGS sequence"/>
</dbReference>
<evidence type="ECO:0000256" key="5">
    <source>
        <dbReference type="ARBA" id="ARBA00022691"/>
    </source>
</evidence>
<dbReference type="GO" id="GO:0032259">
    <property type="term" value="P:methylation"/>
    <property type="evidence" value="ECO:0007669"/>
    <property type="project" value="UniProtKB-KW"/>
</dbReference>
<comment type="catalytic activity">
    <reaction evidence="8">
        <text>a 2'-deoxyadenosine in DNA + S-adenosyl-L-methionine = an N(6)-methyl-2'-deoxyadenosine in DNA + S-adenosyl-L-homocysteine + H(+)</text>
        <dbReference type="Rhea" id="RHEA:15197"/>
        <dbReference type="Rhea" id="RHEA-COMP:12418"/>
        <dbReference type="Rhea" id="RHEA-COMP:12419"/>
        <dbReference type="ChEBI" id="CHEBI:15378"/>
        <dbReference type="ChEBI" id="CHEBI:57856"/>
        <dbReference type="ChEBI" id="CHEBI:59789"/>
        <dbReference type="ChEBI" id="CHEBI:90615"/>
        <dbReference type="ChEBI" id="CHEBI:90616"/>
        <dbReference type="EC" id="2.1.1.72"/>
    </reaction>
</comment>
<feature type="domain" description="Type I restriction modification DNA specificity" evidence="9">
    <location>
        <begin position="384"/>
        <end position="498"/>
    </location>
</feature>
<evidence type="ECO:0000256" key="2">
    <source>
        <dbReference type="ARBA" id="ARBA00011900"/>
    </source>
</evidence>
<dbReference type="EC" id="2.1.1.72" evidence="2"/>
<dbReference type="AlphaFoldDB" id="A0A397S9C7"/>
<dbReference type="InterPro" id="IPR000055">
    <property type="entry name" value="Restrct_endonuc_typeI_TRD"/>
</dbReference>
<dbReference type="PRINTS" id="PR00507">
    <property type="entry name" value="N12N6MTFRASE"/>
</dbReference>
<evidence type="ECO:0000313" key="12">
    <source>
        <dbReference type="Proteomes" id="UP000265703"/>
    </source>
</evidence>
<evidence type="ECO:0000259" key="9">
    <source>
        <dbReference type="Pfam" id="PF01420"/>
    </source>
</evidence>
<evidence type="ECO:0000256" key="8">
    <source>
        <dbReference type="ARBA" id="ARBA00047942"/>
    </source>
</evidence>
<dbReference type="SUPFAM" id="SSF116734">
    <property type="entry name" value="DNA methylase specificity domain"/>
    <property type="match status" value="1"/>
</dbReference>
<dbReference type="PANTHER" id="PTHR42933:SF3">
    <property type="entry name" value="TYPE I RESTRICTION ENZYME MJAVIII METHYLASE SUBUNIT"/>
    <property type="match status" value="1"/>
</dbReference>
<keyword evidence="3 11" id="KW-0489">Methyltransferase</keyword>
<evidence type="ECO:0000256" key="3">
    <source>
        <dbReference type="ARBA" id="ARBA00022603"/>
    </source>
</evidence>
<keyword evidence="7" id="KW-0238">DNA-binding</keyword>
<dbReference type="InterPro" id="IPR044946">
    <property type="entry name" value="Restrct_endonuc_typeI_TRD_sf"/>
</dbReference>
<dbReference type="InterPro" id="IPR029063">
    <property type="entry name" value="SAM-dependent_MTases_sf"/>
</dbReference>
<keyword evidence="4 11" id="KW-0808">Transferase</keyword>
<gene>
    <name evidence="11" type="ORF">C1645_840958</name>
</gene>
<evidence type="ECO:0000256" key="7">
    <source>
        <dbReference type="ARBA" id="ARBA00023125"/>
    </source>
</evidence>
<evidence type="ECO:0000313" key="11">
    <source>
        <dbReference type="EMBL" id="RIA79321.1"/>
    </source>
</evidence>
<dbReference type="PANTHER" id="PTHR42933">
    <property type="entry name" value="SLR6095 PROTEIN"/>
    <property type="match status" value="1"/>
</dbReference>
<dbReference type="GO" id="GO:0003677">
    <property type="term" value="F:DNA binding"/>
    <property type="evidence" value="ECO:0007669"/>
    <property type="project" value="UniProtKB-KW"/>
</dbReference>
<comment type="caution">
    <text evidence="11">The sequence shown here is derived from an EMBL/GenBank/DDBJ whole genome shotgun (WGS) entry which is preliminary data.</text>
</comment>
<evidence type="ECO:0000256" key="4">
    <source>
        <dbReference type="ARBA" id="ARBA00022679"/>
    </source>
</evidence>
<keyword evidence="6" id="KW-0680">Restriction system</keyword>
<evidence type="ECO:0000256" key="1">
    <source>
        <dbReference type="ARBA" id="ARBA00010923"/>
    </source>
</evidence>
<dbReference type="EMBL" id="QKYT01001368">
    <property type="protein sequence ID" value="RIA79321.1"/>
    <property type="molecule type" value="Genomic_DNA"/>
</dbReference>
<keyword evidence="12" id="KW-1185">Reference proteome</keyword>
<dbReference type="InterPro" id="IPR051537">
    <property type="entry name" value="DNA_Adenine_Mtase"/>
</dbReference>
<dbReference type="Pfam" id="PF02384">
    <property type="entry name" value="N6_Mtase"/>
    <property type="match status" value="1"/>
</dbReference>
<dbReference type="SUPFAM" id="SSF53335">
    <property type="entry name" value="S-adenosyl-L-methionine-dependent methyltransferases"/>
    <property type="match status" value="1"/>
</dbReference>
<comment type="similarity">
    <text evidence="1">Belongs to the type-I restriction system S methylase family.</text>
</comment>
<protein>
    <recommendedName>
        <fullName evidence="2">site-specific DNA-methyltransferase (adenine-specific)</fullName>
        <ecNumber evidence="2">2.1.1.72</ecNumber>
    </recommendedName>
</protein>
<name>A0A397S9C7_9GLOM</name>
<evidence type="ECO:0000256" key="6">
    <source>
        <dbReference type="ARBA" id="ARBA00022747"/>
    </source>
</evidence>
<accession>A0A397S9C7</accession>
<dbReference type="Gene3D" id="3.90.220.20">
    <property type="entry name" value="DNA methylase specificity domains"/>
    <property type="match status" value="1"/>
</dbReference>
<dbReference type="Pfam" id="PF01420">
    <property type="entry name" value="Methylase_S"/>
    <property type="match status" value="1"/>
</dbReference>
<dbReference type="InterPro" id="IPR003356">
    <property type="entry name" value="DNA_methylase_A-5"/>
</dbReference>
<dbReference type="Gene3D" id="3.40.50.150">
    <property type="entry name" value="Vaccinia Virus protein VP39"/>
    <property type="match status" value="2"/>
</dbReference>
<evidence type="ECO:0000259" key="10">
    <source>
        <dbReference type="Pfam" id="PF02384"/>
    </source>
</evidence>
<keyword evidence="5" id="KW-0949">S-adenosyl-L-methionine</keyword>
<dbReference type="GO" id="GO:0009007">
    <property type="term" value="F:site-specific DNA-methyltransferase (adenine-specific) activity"/>
    <property type="evidence" value="ECO:0007669"/>
    <property type="project" value="UniProtKB-EC"/>
</dbReference>
<feature type="domain" description="DNA methylase adenine-specific" evidence="10">
    <location>
        <begin position="191"/>
        <end position="261"/>
    </location>
</feature>
<dbReference type="GO" id="GO:0009307">
    <property type="term" value="P:DNA restriction-modification system"/>
    <property type="evidence" value="ECO:0007669"/>
    <property type="project" value="UniProtKB-KW"/>
</dbReference>
<proteinExistence type="inferred from homology"/>
<reference evidence="11 12" key="1">
    <citation type="submission" date="2018-06" db="EMBL/GenBank/DDBJ databases">
        <title>Comparative genomics reveals the genomic features of Rhizophagus irregularis, R. cerebriforme, R. diaphanum and Gigaspora rosea, and their symbiotic lifestyle signature.</title>
        <authorList>
            <person name="Morin E."/>
            <person name="San Clemente H."/>
            <person name="Chen E.C.H."/>
            <person name="De La Providencia I."/>
            <person name="Hainaut M."/>
            <person name="Kuo A."/>
            <person name="Kohler A."/>
            <person name="Murat C."/>
            <person name="Tang N."/>
            <person name="Roy S."/>
            <person name="Loubradou J."/>
            <person name="Henrissat B."/>
            <person name="Grigoriev I.V."/>
            <person name="Corradi N."/>
            <person name="Roux C."/>
            <person name="Martin F.M."/>
        </authorList>
    </citation>
    <scope>NUCLEOTIDE SEQUENCE [LARGE SCALE GENOMIC DNA]</scope>
    <source>
        <strain evidence="11 12">DAOM 227022</strain>
    </source>
</reference>
<dbReference type="OrthoDB" id="10355201at2759"/>
<dbReference type="GO" id="GO:0008170">
    <property type="term" value="F:N-methyltransferase activity"/>
    <property type="evidence" value="ECO:0007669"/>
    <property type="project" value="InterPro"/>
</dbReference>